<dbReference type="InterPro" id="IPR036388">
    <property type="entry name" value="WH-like_DNA-bd_sf"/>
</dbReference>
<keyword evidence="3" id="KW-0732">Signal</keyword>
<dbReference type="SUPFAM" id="SSF53822">
    <property type="entry name" value="Periplasmic binding protein-like I"/>
    <property type="match status" value="1"/>
</dbReference>
<keyword evidence="7" id="KW-1185">Reference proteome</keyword>
<gene>
    <name evidence="6" type="ORF">EDF62_2090</name>
</gene>
<name>A0A4R6RXC1_9MICO</name>
<keyword evidence="2" id="KW-0813">Transport</keyword>
<evidence type="ECO:0000256" key="3">
    <source>
        <dbReference type="ARBA" id="ARBA00022729"/>
    </source>
</evidence>
<dbReference type="Proteomes" id="UP000295601">
    <property type="component" value="Unassembled WGS sequence"/>
</dbReference>
<proteinExistence type="inferred from homology"/>
<dbReference type="Gene3D" id="3.40.50.2300">
    <property type="match status" value="2"/>
</dbReference>
<dbReference type="GO" id="GO:0006865">
    <property type="term" value="P:amino acid transport"/>
    <property type="evidence" value="ECO:0007669"/>
    <property type="project" value="UniProtKB-KW"/>
</dbReference>
<dbReference type="GO" id="GO:0003677">
    <property type="term" value="F:DNA binding"/>
    <property type="evidence" value="ECO:0007669"/>
    <property type="project" value="InterPro"/>
</dbReference>
<dbReference type="PRINTS" id="PR00337">
    <property type="entry name" value="LEUILEVALBP"/>
</dbReference>
<reference evidence="6 7" key="1">
    <citation type="submission" date="2019-03" db="EMBL/GenBank/DDBJ databases">
        <title>Genomic analyses of the natural microbiome of Caenorhabditis elegans.</title>
        <authorList>
            <person name="Samuel B."/>
        </authorList>
    </citation>
    <scope>NUCLEOTIDE SEQUENCE [LARGE SCALE GENOMIC DNA]</scope>
    <source>
        <strain evidence="6 7">JUb18</strain>
    </source>
</reference>
<dbReference type="PANTHER" id="PTHR30483:SF6">
    <property type="entry name" value="PERIPLASMIC BINDING PROTEIN OF ABC TRANSPORTER FOR NATURAL AMINO ACIDS"/>
    <property type="match status" value="1"/>
</dbReference>
<dbReference type="PANTHER" id="PTHR30483">
    <property type="entry name" value="LEUCINE-SPECIFIC-BINDING PROTEIN"/>
    <property type="match status" value="1"/>
</dbReference>
<protein>
    <submittedName>
        <fullName evidence="6">Branched-chain amino acid transport system substrate-binding protein</fullName>
    </submittedName>
</protein>
<dbReference type="Pfam" id="PF13458">
    <property type="entry name" value="Peripla_BP_6"/>
    <property type="match status" value="1"/>
</dbReference>
<evidence type="ECO:0000256" key="1">
    <source>
        <dbReference type="ARBA" id="ARBA00010062"/>
    </source>
</evidence>
<evidence type="ECO:0000313" key="7">
    <source>
        <dbReference type="Proteomes" id="UP000295601"/>
    </source>
</evidence>
<keyword evidence="4" id="KW-0029">Amino-acid transport</keyword>
<dbReference type="OrthoDB" id="7337537at2"/>
<dbReference type="InterPro" id="IPR000709">
    <property type="entry name" value="Leu_Ile_Val-bd"/>
</dbReference>
<dbReference type="InterPro" id="IPR051010">
    <property type="entry name" value="BCAA_transport"/>
</dbReference>
<dbReference type="Pfam" id="PF00196">
    <property type="entry name" value="GerE"/>
    <property type="match status" value="1"/>
</dbReference>
<dbReference type="PROSITE" id="PS50043">
    <property type="entry name" value="HTH_LUXR_2"/>
    <property type="match status" value="1"/>
</dbReference>
<feature type="domain" description="HTH luxR-type" evidence="5">
    <location>
        <begin position="87"/>
        <end position="152"/>
    </location>
</feature>
<dbReference type="InterPro" id="IPR016032">
    <property type="entry name" value="Sig_transdc_resp-reg_C-effctor"/>
</dbReference>
<accession>A0A4R6RXC1</accession>
<sequence>MAAEPARAFRVLLPADSSVPFRDRVGPLLAEAIATTDLLNYARRLWQTPHNRIRFLLELPRSRRWLEVAITAEYAAGTPVTLIEGEIAELPHRLTTREIEVLTLVAAGHSNPAIADALFTSPRTVSTQVETVRGKLGAISRTAAGVLAVQQGWLRLPMPVSSNLLGTLDIAGLMREEDPHTATGTPQGRPAAAPKRPHAIRLGLVHPQHGPAQDDGNQSRRGALLAISEVNRDGGIRGRPLEPVVVDADIYSTAGIDATFTELRAREVHAALMSYVFDEATAFQNAARLGVPVLHTMTSSRHLHAVRSDPERYRALFQCVPPESNYGPGLLRFLGELEPHVLNTRSGSPKLSIRFIETTADSGQIADDNTLDQLRNREWTVQSVDSLLLEADIVEDLAADILVDPPTVLVVSEFLPSVLATLLLKLHEAKCPSVIYTIYAPSVPEFVTEMGEAAEGVVWATVSGTYSDPFGAEFRASYLEAYGDAPGLSQAGLAYDMVHIIAAAWQRSTDPSDIAGTLDALRSTRYRGVNGSYNFASGLQSTIAYPEETNDPSLGNAQLIFQVQDGAHRCLGPDPYTETEFRWPVQIQSATHTGEAAQ</sequence>
<comment type="caution">
    <text evidence="6">The sequence shown here is derived from an EMBL/GenBank/DDBJ whole genome shotgun (WGS) entry which is preliminary data.</text>
</comment>
<dbReference type="GO" id="GO:0006355">
    <property type="term" value="P:regulation of DNA-templated transcription"/>
    <property type="evidence" value="ECO:0007669"/>
    <property type="project" value="InterPro"/>
</dbReference>
<dbReference type="Gene3D" id="1.10.10.10">
    <property type="entry name" value="Winged helix-like DNA-binding domain superfamily/Winged helix DNA-binding domain"/>
    <property type="match status" value="1"/>
</dbReference>
<dbReference type="PRINTS" id="PR00038">
    <property type="entry name" value="HTHLUXR"/>
</dbReference>
<dbReference type="SUPFAM" id="SSF46894">
    <property type="entry name" value="C-terminal effector domain of the bipartite response regulators"/>
    <property type="match status" value="1"/>
</dbReference>
<dbReference type="InterPro" id="IPR028081">
    <property type="entry name" value="Leu-bd"/>
</dbReference>
<evidence type="ECO:0000256" key="2">
    <source>
        <dbReference type="ARBA" id="ARBA00022448"/>
    </source>
</evidence>
<evidence type="ECO:0000313" key="6">
    <source>
        <dbReference type="EMBL" id="TDP91474.1"/>
    </source>
</evidence>
<comment type="similarity">
    <text evidence="1">Belongs to the leucine-binding protein family.</text>
</comment>
<dbReference type="EMBL" id="SNYA01000005">
    <property type="protein sequence ID" value="TDP91474.1"/>
    <property type="molecule type" value="Genomic_DNA"/>
</dbReference>
<evidence type="ECO:0000259" key="5">
    <source>
        <dbReference type="PROSITE" id="PS50043"/>
    </source>
</evidence>
<organism evidence="6 7">
    <name type="scientific">Leucobacter luti</name>
    <dbReference type="NCBI Taxonomy" id="340320"/>
    <lineage>
        <taxon>Bacteria</taxon>
        <taxon>Bacillati</taxon>
        <taxon>Actinomycetota</taxon>
        <taxon>Actinomycetes</taxon>
        <taxon>Micrococcales</taxon>
        <taxon>Microbacteriaceae</taxon>
        <taxon>Leucobacter</taxon>
    </lineage>
</organism>
<dbReference type="SMART" id="SM00421">
    <property type="entry name" value="HTH_LUXR"/>
    <property type="match status" value="1"/>
</dbReference>
<evidence type="ECO:0000256" key="4">
    <source>
        <dbReference type="ARBA" id="ARBA00022970"/>
    </source>
</evidence>
<dbReference type="InterPro" id="IPR000792">
    <property type="entry name" value="Tscrpt_reg_LuxR_C"/>
</dbReference>
<dbReference type="RefSeq" id="WP_133616959.1">
    <property type="nucleotide sequence ID" value="NZ_SNYA01000005.1"/>
</dbReference>
<dbReference type="AlphaFoldDB" id="A0A4R6RXC1"/>
<dbReference type="InterPro" id="IPR028082">
    <property type="entry name" value="Peripla_BP_I"/>
</dbReference>
<dbReference type="CDD" id="cd06170">
    <property type="entry name" value="LuxR_C_like"/>
    <property type="match status" value="1"/>
</dbReference>